<reference evidence="2" key="1">
    <citation type="submission" date="2003-08" db="EMBL/GenBank/DDBJ databases">
        <authorList>
            <person name="Birren B."/>
            <person name="Nusbaum C."/>
            <person name="Abebe A."/>
            <person name="Abouelleil A."/>
            <person name="Adekoya E."/>
            <person name="Ait-zahra M."/>
            <person name="Allen N."/>
            <person name="Allen T."/>
            <person name="An P."/>
            <person name="Anderson M."/>
            <person name="Anderson S."/>
            <person name="Arachchi H."/>
            <person name="Armbruster J."/>
            <person name="Bachantsang P."/>
            <person name="Baldwin J."/>
            <person name="Barry A."/>
            <person name="Bayul T."/>
            <person name="Blitshsteyn B."/>
            <person name="Bloom T."/>
            <person name="Blye J."/>
            <person name="Boguslavskiy L."/>
            <person name="Borowsky M."/>
            <person name="Boukhgalter B."/>
            <person name="Brunache A."/>
            <person name="Butler J."/>
            <person name="Calixte N."/>
            <person name="Calvo S."/>
            <person name="Camarata J."/>
            <person name="Campo K."/>
            <person name="Chang J."/>
            <person name="Cheshatsang Y."/>
            <person name="Citroen M."/>
            <person name="Collymore A."/>
            <person name="Considine T."/>
            <person name="Cook A."/>
            <person name="Cooke P."/>
            <person name="Corum B."/>
            <person name="Cuomo C."/>
            <person name="David R."/>
            <person name="Dawoe T."/>
            <person name="Degray S."/>
            <person name="Dodge S."/>
            <person name="Dooley K."/>
            <person name="Dorje P."/>
            <person name="Dorjee K."/>
            <person name="Dorris L."/>
            <person name="Duffey N."/>
            <person name="Dupes A."/>
            <person name="Elkins T."/>
            <person name="Engels R."/>
            <person name="Erickson J."/>
            <person name="Farina A."/>
            <person name="Faro S."/>
            <person name="Ferreira P."/>
            <person name="Fischer H."/>
            <person name="Fitzgerald M."/>
            <person name="Foley K."/>
            <person name="Gage D."/>
            <person name="Galagan J."/>
            <person name="Gearin G."/>
            <person name="Gnerre S."/>
            <person name="Gnirke A."/>
            <person name="Goyette A."/>
            <person name="Graham J."/>
            <person name="Grandbois E."/>
            <person name="Gyaltsen K."/>
            <person name="Hafez N."/>
            <person name="Hagopian D."/>
            <person name="Hagos B."/>
            <person name="Hall J."/>
            <person name="Hatcher B."/>
            <person name="Heller A."/>
            <person name="Higgins H."/>
            <person name="Honan T."/>
            <person name="Horn A."/>
            <person name="Houde N."/>
            <person name="Hughes L."/>
            <person name="Hulme W."/>
            <person name="Husby E."/>
            <person name="Iliev I."/>
            <person name="Jaffe D."/>
            <person name="Jones C."/>
            <person name="Kamal M."/>
            <person name="Kamat A."/>
            <person name="Kamvysselis M."/>
            <person name="Karlsson E."/>
            <person name="Kells C."/>
            <person name="Kieu A."/>
            <person name="Kisner P."/>
            <person name="Kodira C."/>
            <person name="Kulbokas E."/>
            <person name="Labutti K."/>
            <person name="Lama D."/>
            <person name="Landers T."/>
            <person name="Leger J."/>
            <person name="Levine S."/>
            <person name="Lewis D."/>
            <person name="Lewis T."/>
            <person name="Lindblad-toh K."/>
            <person name="Liu X."/>
            <person name="Lokyitsang T."/>
            <person name="Lokyitsang Y."/>
            <person name="Lucien O."/>
            <person name="Lui A."/>
            <person name="Ma L.J."/>
            <person name="Mabbitt R."/>
            <person name="Macdonald J."/>
            <person name="Maclean C."/>
            <person name="Major J."/>
            <person name="Manning J."/>
            <person name="Marabella R."/>
            <person name="Maru K."/>
            <person name="Matthews C."/>
            <person name="Mauceli E."/>
            <person name="Mccarthy M."/>
            <person name="Mcdonough S."/>
            <person name="Mcghee T."/>
            <person name="Meldrim J."/>
            <person name="Meneus L."/>
            <person name="Mesirov J."/>
            <person name="Mihalev A."/>
            <person name="Mihova T."/>
            <person name="Mikkelsen T."/>
            <person name="Mlenga V."/>
            <person name="Moru K."/>
            <person name="Mozes J."/>
            <person name="Mulrain L."/>
            <person name="Munson G."/>
            <person name="Naylor J."/>
            <person name="Newes C."/>
            <person name="Nguyen C."/>
            <person name="Nguyen N."/>
            <person name="Nguyen T."/>
            <person name="Nicol R."/>
            <person name="Nielsen C."/>
            <person name="Nizzari M."/>
            <person name="Norbu C."/>
            <person name="Norbu N."/>
            <person name="O'donnell P."/>
            <person name="Okoawo O."/>
            <person name="O'leary S."/>
            <person name="Omotosho B."/>
            <person name="O'neill K."/>
            <person name="Osman S."/>
            <person name="Parker S."/>
            <person name="Perrin D."/>
            <person name="Phunkhang P."/>
            <person name="Piqani B."/>
            <person name="Purcell S."/>
            <person name="Rachupka T."/>
            <person name="Ramasamy U."/>
            <person name="Rameau R."/>
            <person name="Ray V."/>
            <person name="Raymond C."/>
            <person name="Retta R."/>
            <person name="Richardson S."/>
            <person name="Rise C."/>
            <person name="Rodriguez J."/>
            <person name="Rogers J."/>
            <person name="Rogov P."/>
            <person name="Rutman M."/>
            <person name="Schupbach R."/>
            <person name="Seaman C."/>
            <person name="Settipalli S."/>
            <person name="Sharpe T."/>
            <person name="Sheridan J."/>
            <person name="Sherpa N."/>
            <person name="Shi J."/>
            <person name="Smirnov S."/>
            <person name="Smith C."/>
            <person name="Sougnez C."/>
            <person name="Spencer B."/>
            <person name="Stalker J."/>
            <person name="Stange-thomann N."/>
            <person name="Stavropoulos S."/>
            <person name="Stetson K."/>
            <person name="Stone C."/>
            <person name="Stone S."/>
            <person name="Stubbs M."/>
            <person name="Talamas J."/>
            <person name="Tchuinga P."/>
            <person name="Tenzing P."/>
            <person name="Tesfaye S."/>
            <person name="Theodore J."/>
            <person name="Thoulutsang Y."/>
            <person name="Topham K."/>
            <person name="Towey S."/>
            <person name="Tsamla T."/>
            <person name="Tsomo N."/>
            <person name="Vallee D."/>
            <person name="Vassiliev H."/>
            <person name="Venkataraman V."/>
            <person name="Vinson J."/>
            <person name="Vo A."/>
            <person name="Wade C."/>
            <person name="Wang S."/>
            <person name="Wangchuk T."/>
            <person name="Wangdi T."/>
            <person name="Whittaker C."/>
            <person name="Wilkinson J."/>
            <person name="Wu Y."/>
            <person name="Wyman D."/>
            <person name="Yadav S."/>
            <person name="Yang S."/>
            <person name="Yang X."/>
            <person name="Yeager S."/>
            <person name="Yee E."/>
            <person name="Young G."/>
            <person name="Zainoun J."/>
            <person name="Zembeck L."/>
            <person name="Zimmer A."/>
            <person name="Zody M."/>
            <person name="Lander E."/>
        </authorList>
    </citation>
    <scope>NUCLEOTIDE SEQUENCE [LARGE SCALE GENOMIC DNA]</scope>
</reference>
<dbReference type="Ensembl" id="ENSCSAVT00000003978.1">
    <property type="protein sequence ID" value="ENSCSAVP00000003920.1"/>
    <property type="gene ID" value="ENSCSAVG00000002320.1"/>
</dbReference>
<sequence>MMASIIEHLSVYQGYMLNDEVNKSISIFLQEVNRTFDMTQGSTSAEVNIFNATLELVQPVLHNINKNHNSAHMKLWGKTFYSIITKKKMDHEEALPHFLLHCLQETTTIQAALLACWIQEMKDNYQSRDGLKGLQIN</sequence>
<dbReference type="AlphaFoldDB" id="H2YF22"/>
<reference evidence="1" key="3">
    <citation type="submission" date="2025-09" db="UniProtKB">
        <authorList>
            <consortium name="Ensembl"/>
        </authorList>
    </citation>
    <scope>IDENTIFICATION</scope>
</reference>
<dbReference type="Proteomes" id="UP000007875">
    <property type="component" value="Unassembled WGS sequence"/>
</dbReference>
<evidence type="ECO:0000313" key="2">
    <source>
        <dbReference type="Proteomes" id="UP000007875"/>
    </source>
</evidence>
<name>H2YF22_CIOSA</name>
<reference evidence="1" key="2">
    <citation type="submission" date="2025-08" db="UniProtKB">
        <authorList>
            <consortium name="Ensembl"/>
        </authorList>
    </citation>
    <scope>IDENTIFICATION</scope>
</reference>
<keyword evidence="2" id="KW-1185">Reference proteome</keyword>
<protein>
    <submittedName>
        <fullName evidence="1">Uncharacterized protein</fullName>
    </submittedName>
</protein>
<dbReference type="HOGENOM" id="CLU_1864438_0_0_1"/>
<proteinExistence type="predicted"/>
<accession>H2YF22</accession>
<organism evidence="1 2">
    <name type="scientific">Ciona savignyi</name>
    <name type="common">Pacific transparent sea squirt</name>
    <dbReference type="NCBI Taxonomy" id="51511"/>
    <lineage>
        <taxon>Eukaryota</taxon>
        <taxon>Metazoa</taxon>
        <taxon>Chordata</taxon>
        <taxon>Tunicata</taxon>
        <taxon>Ascidiacea</taxon>
        <taxon>Phlebobranchia</taxon>
        <taxon>Cionidae</taxon>
        <taxon>Ciona</taxon>
    </lineage>
</organism>
<dbReference type="InParanoid" id="H2YF22"/>
<evidence type="ECO:0000313" key="1">
    <source>
        <dbReference type="Ensembl" id="ENSCSAVP00000003920.1"/>
    </source>
</evidence>